<gene>
    <name evidence="10" type="ORF">CGC20_25630</name>
</gene>
<evidence type="ECO:0000256" key="2">
    <source>
        <dbReference type="ARBA" id="ARBA00007863"/>
    </source>
</evidence>
<evidence type="ECO:0000256" key="6">
    <source>
        <dbReference type="ARBA" id="ARBA00023136"/>
    </source>
</evidence>
<sequence>MAALASCGFGTVRELLKRIVLGQALAFLNSLTGVSTTKLVNSNASYPVLQFSNFRFLNRWWKYAILAVIDLEANYVVVLAYQYTNMISVQLLNCFTVPCVMVMSFFVLRMKFAVTHVVGGVIAIGGLVFLIALDADGLSRSERGSQEVLGDILCLISSSLYATSNVLTEWFVKPSKPAFIFNCCGGNGSGEAKDEVTQASPSTDIQEPSSIFPEEGEIYAAEDHTKVPVFIPVVENLAMMSSFALLFSTIQFFAVEWKMFKPNRSSWTGQDWLFQMVFGVTMLLVYTAMPIIFIISSAAFANISLLTANIYAIIWNVTIFKIYPTKLFFVSYVIIAVGILLYNLTDIVRIPFCARWNYPCGDPFKENGNETETDAEEQVHEAAEGLPQREAGSPSKNAEDGLWERLNAVDAEVALRYHPNDRRRIKRLLEIYDSTGQAPSAIFDSQASKLRFDSNALFIVWVRMEREVLDDFLNRRVDLMLQRGMLGEVKAFWLKNGRKLPHNSLSGAIGCKEFSQFFTSDNPSLISSSDCENAVAQIKSNTRRYARQQERWIQNRLLPLLHSSSLKEAPTHFVQLWVQEGVDALPSVQRTLDTFLGTSPVQPLAESLFPLKQQLASREPVSQKECKICKILVYGRGQMVIHLKSKRHRGSLRRLALEKEHREKYGRELPPPKRKRNS</sequence>
<protein>
    <recommendedName>
        <fullName evidence="9">C2H2-type domain-containing protein</fullName>
    </recommendedName>
</protein>
<dbReference type="InterPro" id="IPR052221">
    <property type="entry name" value="SLC35F_Transporter"/>
</dbReference>
<proteinExistence type="inferred from homology"/>
<dbReference type="FunFam" id="3.40.50.300:FF:003950">
    <property type="entry name" value="IPP transferase/Zinc-finger of C2H2 type, putative"/>
    <property type="match status" value="1"/>
</dbReference>
<comment type="subcellular location">
    <subcellularLocation>
        <location evidence="1">Membrane</location>
        <topology evidence="1">Multi-pass membrane protein</topology>
    </subcellularLocation>
</comment>
<dbReference type="Proteomes" id="UP000318821">
    <property type="component" value="Unassembled WGS sequence"/>
</dbReference>
<dbReference type="InterPro" id="IPR027417">
    <property type="entry name" value="P-loop_NTPase"/>
</dbReference>
<evidence type="ECO:0000259" key="9">
    <source>
        <dbReference type="Pfam" id="PF12874"/>
    </source>
</evidence>
<dbReference type="VEuPathDB" id="TriTrypDB:LdCL_290015100"/>
<evidence type="ECO:0000256" key="4">
    <source>
        <dbReference type="ARBA" id="ARBA00022692"/>
    </source>
</evidence>
<dbReference type="GO" id="GO:0016020">
    <property type="term" value="C:membrane"/>
    <property type="evidence" value="ECO:0007669"/>
    <property type="project" value="UniProtKB-SubCell"/>
</dbReference>
<dbReference type="SUPFAM" id="SSF57667">
    <property type="entry name" value="beta-beta-alpha zinc fingers"/>
    <property type="match status" value="1"/>
</dbReference>
<dbReference type="VEuPathDB" id="TriTrypDB:LdBPK_290980.1"/>
<evidence type="ECO:0000256" key="5">
    <source>
        <dbReference type="ARBA" id="ARBA00022989"/>
    </source>
</evidence>
<dbReference type="Pfam" id="PF12874">
    <property type="entry name" value="zf-met"/>
    <property type="match status" value="1"/>
</dbReference>
<comment type="similarity">
    <text evidence="2">Belongs to the SLC35F solute transporter family.</text>
</comment>
<feature type="transmembrane region" description="Helical" evidence="8">
    <location>
        <begin position="60"/>
        <end position="81"/>
    </location>
</feature>
<dbReference type="GO" id="GO:0022857">
    <property type="term" value="F:transmembrane transporter activity"/>
    <property type="evidence" value="ECO:0007669"/>
    <property type="project" value="InterPro"/>
</dbReference>
<feature type="transmembrane region" description="Helical" evidence="8">
    <location>
        <begin position="327"/>
        <end position="345"/>
    </location>
</feature>
<dbReference type="EMBL" id="RHLD01000010">
    <property type="protein sequence ID" value="TPP50813.1"/>
    <property type="molecule type" value="Genomic_DNA"/>
</dbReference>
<organism evidence="10 11">
    <name type="scientific">Leishmania donovani</name>
    <dbReference type="NCBI Taxonomy" id="5661"/>
    <lineage>
        <taxon>Eukaryota</taxon>
        <taxon>Discoba</taxon>
        <taxon>Euglenozoa</taxon>
        <taxon>Kinetoplastea</taxon>
        <taxon>Metakinetoplastina</taxon>
        <taxon>Trypanosomatida</taxon>
        <taxon>Trypanosomatidae</taxon>
        <taxon>Leishmaniinae</taxon>
        <taxon>Leishmania</taxon>
    </lineage>
</organism>
<dbReference type="VEuPathDB" id="TriTrypDB:LDHU3_29.1350"/>
<reference evidence="11" key="1">
    <citation type="submission" date="2019-02" db="EMBL/GenBank/DDBJ databases">
        <title>FDA dAtabase for Regulatory Grade micrObial Sequences (FDA-ARGOS): Supporting development and validation of Infectious Disease Dx tests.</title>
        <authorList>
            <person name="Duncan R."/>
            <person name="Fisher C."/>
            <person name="Tallon L."/>
            <person name="Sadzewicz L."/>
            <person name="Sengamalay N."/>
            <person name="Ott S."/>
            <person name="Godinez A."/>
            <person name="Nagaraj S."/>
            <person name="Vavikolanu K."/>
            <person name="Vyas G."/>
            <person name="Nadendla S."/>
            <person name="Aluvathingal J."/>
            <person name="Sichtig H."/>
        </authorList>
    </citation>
    <scope>NUCLEOTIDE SEQUENCE [LARGE SCALE GENOMIC DNA]</scope>
    <source>
        <strain evidence="11">FDAARGOS_360</strain>
    </source>
</reference>
<dbReference type="AlphaFoldDB" id="A0A504XQK8"/>
<evidence type="ECO:0000313" key="11">
    <source>
        <dbReference type="Proteomes" id="UP000318821"/>
    </source>
</evidence>
<feature type="transmembrane region" description="Helical" evidence="8">
    <location>
        <begin position="87"/>
        <end position="108"/>
    </location>
</feature>
<keyword evidence="3" id="KW-0813">Transport</keyword>
<name>A0A504XQK8_LEIDO</name>
<dbReference type="InterPro" id="IPR009262">
    <property type="entry name" value="SLC35_F1/F2/F6"/>
</dbReference>
<dbReference type="Gene3D" id="1.10.20.140">
    <property type="match status" value="1"/>
</dbReference>
<feature type="region of interest" description="Disordered" evidence="7">
    <location>
        <begin position="367"/>
        <end position="398"/>
    </location>
</feature>
<dbReference type="VEuPathDB" id="TriTrypDB:LdBPK_290970.1"/>
<dbReference type="InterPro" id="IPR013087">
    <property type="entry name" value="Znf_C2H2_type"/>
</dbReference>
<evidence type="ECO:0000256" key="3">
    <source>
        <dbReference type="ARBA" id="ARBA00022448"/>
    </source>
</evidence>
<keyword evidence="5 8" id="KW-1133">Transmembrane helix</keyword>
<feature type="transmembrane region" description="Helical" evidence="8">
    <location>
        <begin position="272"/>
        <end position="293"/>
    </location>
</feature>
<dbReference type="Pfam" id="PF06027">
    <property type="entry name" value="SLC35F"/>
    <property type="match status" value="2"/>
</dbReference>
<accession>A0A504XQK8</accession>
<dbReference type="SUPFAM" id="SSF103481">
    <property type="entry name" value="Multidrug resistance efflux transporter EmrE"/>
    <property type="match status" value="1"/>
</dbReference>
<evidence type="ECO:0000256" key="1">
    <source>
        <dbReference type="ARBA" id="ARBA00004141"/>
    </source>
</evidence>
<comment type="caution">
    <text evidence="10">The sequence shown here is derived from an EMBL/GenBank/DDBJ whole genome shotgun (WGS) entry which is preliminary data.</text>
</comment>
<feature type="transmembrane region" description="Helical" evidence="8">
    <location>
        <begin position="299"/>
        <end position="320"/>
    </location>
</feature>
<feature type="transmembrane region" description="Helical" evidence="8">
    <location>
        <begin position="113"/>
        <end position="133"/>
    </location>
</feature>
<evidence type="ECO:0000256" key="8">
    <source>
        <dbReference type="SAM" id="Phobius"/>
    </source>
</evidence>
<dbReference type="PANTHER" id="PTHR14233:SF4">
    <property type="entry name" value="SOLUTE CARRIER FAMILY 35 MEMBER F2"/>
    <property type="match status" value="1"/>
</dbReference>
<feature type="domain" description="C2H2-type" evidence="9">
    <location>
        <begin position="625"/>
        <end position="648"/>
    </location>
</feature>
<dbReference type="VEuPathDB" id="TriTrypDB:LDHU3_29.1340"/>
<dbReference type="VEuPathDB" id="TriTrypDB:LdCL_290015000"/>
<evidence type="ECO:0000313" key="10">
    <source>
        <dbReference type="EMBL" id="TPP50813.1"/>
    </source>
</evidence>
<dbReference type="InterPro" id="IPR037185">
    <property type="entry name" value="EmrE-like"/>
</dbReference>
<dbReference type="PANTHER" id="PTHR14233">
    <property type="entry name" value="DUF914-RELATED"/>
    <property type="match status" value="1"/>
</dbReference>
<dbReference type="Gene3D" id="3.40.50.300">
    <property type="entry name" value="P-loop containing nucleotide triphosphate hydrolases"/>
    <property type="match status" value="1"/>
</dbReference>
<dbReference type="InterPro" id="IPR036236">
    <property type="entry name" value="Znf_C2H2_sf"/>
</dbReference>
<keyword evidence="6 8" id="KW-0472">Membrane</keyword>
<evidence type="ECO:0000256" key="7">
    <source>
        <dbReference type="SAM" id="MobiDB-lite"/>
    </source>
</evidence>
<keyword evidence="4 8" id="KW-0812">Transmembrane</keyword>
<feature type="transmembrane region" description="Helical" evidence="8">
    <location>
        <begin position="237"/>
        <end position="260"/>
    </location>
</feature>
<dbReference type="Pfam" id="PF01715">
    <property type="entry name" value="IPPT"/>
    <property type="match status" value="1"/>
</dbReference>